<keyword evidence="2" id="KW-1185">Reference proteome</keyword>
<accession>A0A8S1Y0C6</accession>
<dbReference type="Proteomes" id="UP000683925">
    <property type="component" value="Unassembled WGS sequence"/>
</dbReference>
<reference evidence="1" key="1">
    <citation type="submission" date="2021-01" db="EMBL/GenBank/DDBJ databases">
        <authorList>
            <consortium name="Genoscope - CEA"/>
            <person name="William W."/>
        </authorList>
    </citation>
    <scope>NUCLEOTIDE SEQUENCE</scope>
</reference>
<evidence type="ECO:0000313" key="1">
    <source>
        <dbReference type="EMBL" id="CAD8207176.1"/>
    </source>
</evidence>
<name>A0A8S1Y0C6_PAROT</name>
<gene>
    <name evidence="1" type="ORF">POCTA_138.1.T1400073</name>
</gene>
<sequence>MISNLFKYELQNTSNFHFLLIYFQQYNNEFRRIVCWSRYKQRWRQISRNKVNLQLVEKRFQNQKNYKPNKTLNQLLVEMGGFVFDTNFHVLVDKKTNELLYQSPTRPGRFKKSTYLHISEN</sequence>
<dbReference type="OMA" id="YFQQYNN"/>
<dbReference type="EMBL" id="CAJJDP010000141">
    <property type="protein sequence ID" value="CAD8207176.1"/>
    <property type="molecule type" value="Genomic_DNA"/>
</dbReference>
<protein>
    <submittedName>
        <fullName evidence="1">Uncharacterized protein</fullName>
    </submittedName>
</protein>
<organism evidence="1 2">
    <name type="scientific">Paramecium octaurelia</name>
    <dbReference type="NCBI Taxonomy" id="43137"/>
    <lineage>
        <taxon>Eukaryota</taxon>
        <taxon>Sar</taxon>
        <taxon>Alveolata</taxon>
        <taxon>Ciliophora</taxon>
        <taxon>Intramacronucleata</taxon>
        <taxon>Oligohymenophorea</taxon>
        <taxon>Peniculida</taxon>
        <taxon>Parameciidae</taxon>
        <taxon>Paramecium</taxon>
    </lineage>
</organism>
<comment type="caution">
    <text evidence="1">The sequence shown here is derived from an EMBL/GenBank/DDBJ whole genome shotgun (WGS) entry which is preliminary data.</text>
</comment>
<evidence type="ECO:0000313" key="2">
    <source>
        <dbReference type="Proteomes" id="UP000683925"/>
    </source>
</evidence>
<dbReference type="OrthoDB" id="321919at2759"/>
<proteinExistence type="predicted"/>
<dbReference type="AlphaFoldDB" id="A0A8S1Y0C6"/>